<feature type="compositionally biased region" description="Low complexity" evidence="1">
    <location>
        <begin position="680"/>
        <end position="697"/>
    </location>
</feature>
<feature type="compositionally biased region" description="Low complexity" evidence="1">
    <location>
        <begin position="300"/>
        <end position="326"/>
    </location>
</feature>
<feature type="region of interest" description="Disordered" evidence="1">
    <location>
        <begin position="458"/>
        <end position="487"/>
    </location>
</feature>
<feature type="compositionally biased region" description="Basic and acidic residues" evidence="1">
    <location>
        <begin position="458"/>
        <end position="472"/>
    </location>
</feature>
<accession>A0A0F7STV1</accession>
<feature type="compositionally biased region" description="Low complexity" evidence="1">
    <location>
        <begin position="205"/>
        <end position="251"/>
    </location>
</feature>
<dbReference type="AlphaFoldDB" id="A0A0F7STV1"/>
<reference evidence="2" key="1">
    <citation type="submission" date="2014-08" db="EMBL/GenBank/DDBJ databases">
        <authorList>
            <person name="Sharma Rahul"/>
            <person name="Thines Marco"/>
        </authorList>
    </citation>
    <scope>NUCLEOTIDE SEQUENCE</scope>
</reference>
<sequence>MNNHQQFYQQQQQLAAWAAAYQHMMINGSTPPVGPFPPSSPYSNPNLNDFQASSSSFVDPQRRRTNSNGLQHNPRPSLDTSYHSNNPTPPSHSRQSSYSQHNPAQTPSSAAPLASSEASQTNSSAVPPPGGFHSYRRPNRKAVPTEEVSDASNAQELIAPSRPYIRTEATSSQTSVGSSIKSDHKRRVERERERENEYREAHARNVSVSSSTGNSSTGSGSSSVIGGPPKNPSSLSNGSSSTQSPSKSSPVSSPPNTVPRAPFKTVSPLGAPVVVKSGPPKPSPLSRAQDVPLVERARETSATSSLTTVSTSGSSPPSRTSPAPTAVVEKKEKSKGLMSKFKGKGKASAPATEAQPRVSATMVSPSKPALQGRSVSSSGIQAAKPDGGTSTTLPDDDSRPPAIKRSRSLFNMRNASTDNISIASAASTTSMMMKKIGSFGKLASKNSLIGISNMFKDKDKKNKDLDGSDSPKDKKKGSPFRSRKCDVPSPTVTHFSVETDRVAATDSAILSPAAKLARQHTLRSRAEDDALSNRWAATVNEDGHRLSIDVPTTWESNTVSRSADRPQLGGIEPVGSLGLVEPFMDGDRDDDHSSVGSLTDLEGEVGAKDVDEVVDKLGQSILVDDDEEVLTWDVQPVSLDRTPPKSILKVIPAQPDSTKENSGPAWNRSRSNSSDNMTYSGGLSSSSSFNQLPTPSSDLIDRTQSQAVSTDKSGKNILSSPPFAPFEDLTNRIDPVDRQSFPYSNHAQNSSAPTLSLFNTPPMMMGTHRSVSVQPEKKRELIWAPNCAVYHTFHGSEYDRRSEPATCNRLTPQLAQEIKAFLNQFKLEEMEVHPTSRIYTHFFP</sequence>
<dbReference type="EMBL" id="LN483157">
    <property type="protein sequence ID" value="CED84010.1"/>
    <property type="molecule type" value="Genomic_DNA"/>
</dbReference>
<feature type="compositionally biased region" description="Low complexity" evidence="1">
    <location>
        <begin position="103"/>
        <end position="119"/>
    </location>
</feature>
<feature type="compositionally biased region" description="Polar residues" evidence="1">
    <location>
        <begin position="702"/>
        <end position="719"/>
    </location>
</feature>
<feature type="compositionally biased region" description="Polar residues" evidence="1">
    <location>
        <begin position="78"/>
        <end position="102"/>
    </location>
</feature>
<feature type="compositionally biased region" description="Polar residues" evidence="1">
    <location>
        <begin position="168"/>
        <end position="180"/>
    </location>
</feature>
<feature type="compositionally biased region" description="Basic and acidic residues" evidence="1">
    <location>
        <begin position="186"/>
        <end position="203"/>
    </location>
</feature>
<evidence type="ECO:0000313" key="2">
    <source>
        <dbReference type="EMBL" id="CED84010.1"/>
    </source>
</evidence>
<feature type="compositionally biased region" description="Polar residues" evidence="1">
    <location>
        <begin position="668"/>
        <end position="679"/>
    </location>
</feature>
<proteinExistence type="predicted"/>
<organism evidence="2">
    <name type="scientific">Phaffia rhodozyma</name>
    <name type="common">Yeast</name>
    <name type="synonym">Xanthophyllomyces dendrorhous</name>
    <dbReference type="NCBI Taxonomy" id="264483"/>
    <lineage>
        <taxon>Eukaryota</taxon>
        <taxon>Fungi</taxon>
        <taxon>Dikarya</taxon>
        <taxon>Basidiomycota</taxon>
        <taxon>Agaricomycotina</taxon>
        <taxon>Tremellomycetes</taxon>
        <taxon>Cystofilobasidiales</taxon>
        <taxon>Mrakiaceae</taxon>
        <taxon>Phaffia</taxon>
    </lineage>
</organism>
<feature type="compositionally biased region" description="Polar residues" evidence="1">
    <location>
        <begin position="49"/>
        <end position="58"/>
    </location>
</feature>
<feature type="region of interest" description="Disordered" evidence="1">
    <location>
        <begin position="32"/>
        <end position="411"/>
    </location>
</feature>
<feature type="compositionally biased region" description="Basic residues" evidence="1">
    <location>
        <begin position="473"/>
        <end position="482"/>
    </location>
</feature>
<evidence type="ECO:0000256" key="1">
    <source>
        <dbReference type="SAM" id="MobiDB-lite"/>
    </source>
</evidence>
<name>A0A0F7STV1_PHARH</name>
<protein>
    <submittedName>
        <fullName evidence="2">Uncharacterized protein</fullName>
    </submittedName>
</protein>
<feature type="region of interest" description="Disordered" evidence="1">
    <location>
        <begin position="645"/>
        <end position="729"/>
    </location>
</feature>